<dbReference type="Proteomes" id="UP000266005">
    <property type="component" value="Unassembled WGS sequence"/>
</dbReference>
<accession>A0A399SJC9</accession>
<dbReference type="AlphaFoldDB" id="A0A399SJC9"/>
<evidence type="ECO:0000313" key="2">
    <source>
        <dbReference type="Proteomes" id="UP000266005"/>
    </source>
</evidence>
<organism evidence="1 2">
    <name type="scientific">Pontibacter oryzae</name>
    <dbReference type="NCBI Taxonomy" id="2304593"/>
    <lineage>
        <taxon>Bacteria</taxon>
        <taxon>Pseudomonadati</taxon>
        <taxon>Bacteroidota</taxon>
        <taxon>Cytophagia</taxon>
        <taxon>Cytophagales</taxon>
        <taxon>Hymenobacteraceae</taxon>
        <taxon>Pontibacter</taxon>
    </lineage>
</organism>
<gene>
    <name evidence="1" type="ORF">D1627_07540</name>
</gene>
<name>A0A399SJC9_9BACT</name>
<evidence type="ECO:0000313" key="1">
    <source>
        <dbReference type="EMBL" id="RIJ41855.1"/>
    </source>
</evidence>
<protein>
    <submittedName>
        <fullName evidence="1">STAS/SEC14 domain-containing protein</fullName>
    </submittedName>
</protein>
<reference evidence="2" key="1">
    <citation type="submission" date="2018-08" db="EMBL/GenBank/DDBJ databases">
        <title>Mucilaginibacter sp. MYSH2.</title>
        <authorList>
            <person name="Seo T."/>
        </authorList>
    </citation>
    <scope>NUCLEOTIDE SEQUENCE [LARGE SCALE GENOMIC DNA]</scope>
    <source>
        <strain evidence="2">KIRAN</strain>
    </source>
</reference>
<proteinExistence type="predicted"/>
<keyword evidence="2" id="KW-1185">Reference proteome</keyword>
<dbReference type="EMBL" id="QWGE01000002">
    <property type="protein sequence ID" value="RIJ41855.1"/>
    <property type="molecule type" value="Genomic_DNA"/>
</dbReference>
<comment type="caution">
    <text evidence="1">The sequence shown here is derived from an EMBL/GenBank/DDBJ whole genome shotgun (WGS) entry which is preliminary data.</text>
</comment>
<sequence length="166" mass="19469">MFMNEVIYEAGISSQQQQAAVELYSAAYLKIEYCASYKTLLVNWSGKTSSKELRNGYNLIREALMDYKPQKWLLDIHKRHPISKEDQQWVFKEVFPEILRRIDRDLFVAVVLPVTQFHALVGGLNGDEFIHDNSFLILQHFLYQEEAQRWLNQMHDFKLAASTRVG</sequence>